<keyword evidence="1" id="KW-1133">Transmembrane helix</keyword>
<accession>A0A8J5VVS0</accession>
<keyword evidence="1" id="KW-0472">Membrane</keyword>
<evidence type="ECO:0000313" key="4">
    <source>
        <dbReference type="Proteomes" id="UP000729402"/>
    </source>
</evidence>
<keyword evidence="1" id="KW-0812">Transmembrane</keyword>
<protein>
    <recommendedName>
        <fullName evidence="2">Bifunctional inhibitor/plant lipid transfer protein/seed storage helical domain-containing protein</fullName>
    </recommendedName>
</protein>
<organism evidence="3 4">
    <name type="scientific">Zizania palustris</name>
    <name type="common">Northern wild rice</name>
    <dbReference type="NCBI Taxonomy" id="103762"/>
    <lineage>
        <taxon>Eukaryota</taxon>
        <taxon>Viridiplantae</taxon>
        <taxon>Streptophyta</taxon>
        <taxon>Embryophyta</taxon>
        <taxon>Tracheophyta</taxon>
        <taxon>Spermatophyta</taxon>
        <taxon>Magnoliopsida</taxon>
        <taxon>Liliopsida</taxon>
        <taxon>Poales</taxon>
        <taxon>Poaceae</taxon>
        <taxon>BOP clade</taxon>
        <taxon>Oryzoideae</taxon>
        <taxon>Oryzeae</taxon>
        <taxon>Zizaniinae</taxon>
        <taxon>Zizania</taxon>
    </lineage>
</organism>
<dbReference type="InterPro" id="IPR027923">
    <property type="entry name" value="Hydrophob_seed_dom"/>
</dbReference>
<proteinExistence type="predicted"/>
<dbReference type="InterPro" id="IPR016140">
    <property type="entry name" value="Bifunc_inhib/LTP/seed_store"/>
</dbReference>
<dbReference type="OrthoDB" id="694858at2759"/>
<evidence type="ECO:0000313" key="3">
    <source>
        <dbReference type="EMBL" id="KAG8083865.1"/>
    </source>
</evidence>
<sequence>MTINITTHTVTLCLARIFFYTAQTSSLLAMATPRKLASSSSSSVLAVATLVIVLSCLLSLATVSDACGCNSCPCTKPPESGGGGKCPMDALKLGVCADVLGGLVNLDLLGSRSGSSSEKQCCELVGGLADLEAAVCLCTALRADVLGLVDLDLPVQLSILVNRCGKNVPAGFQCPKNN</sequence>
<dbReference type="AlphaFoldDB" id="A0A8J5VVS0"/>
<feature type="transmembrane region" description="Helical" evidence="1">
    <location>
        <begin position="44"/>
        <end position="63"/>
    </location>
</feature>
<dbReference type="SMART" id="SM00499">
    <property type="entry name" value="AAI"/>
    <property type="match status" value="1"/>
</dbReference>
<dbReference type="CDD" id="cd01958">
    <property type="entry name" value="HPS_like"/>
    <property type="match status" value="1"/>
</dbReference>
<dbReference type="PANTHER" id="PTHR31731">
    <property type="match status" value="1"/>
</dbReference>
<reference evidence="3" key="2">
    <citation type="submission" date="2021-02" db="EMBL/GenBank/DDBJ databases">
        <authorList>
            <person name="Kimball J.A."/>
            <person name="Haas M.W."/>
            <person name="Macchietto M."/>
            <person name="Kono T."/>
            <person name="Duquette J."/>
            <person name="Shao M."/>
        </authorList>
    </citation>
    <scope>NUCLEOTIDE SEQUENCE</scope>
    <source>
        <tissue evidence="3">Fresh leaf tissue</tissue>
    </source>
</reference>
<evidence type="ECO:0000259" key="2">
    <source>
        <dbReference type="SMART" id="SM00499"/>
    </source>
</evidence>
<evidence type="ECO:0000256" key="1">
    <source>
        <dbReference type="SAM" id="Phobius"/>
    </source>
</evidence>
<dbReference type="InterPro" id="IPR051636">
    <property type="entry name" value="Plant_LTP/defense-related"/>
</dbReference>
<comment type="caution">
    <text evidence="3">The sequence shown here is derived from an EMBL/GenBank/DDBJ whole genome shotgun (WGS) entry which is preliminary data.</text>
</comment>
<reference evidence="3" key="1">
    <citation type="journal article" date="2021" name="bioRxiv">
        <title>Whole Genome Assembly and Annotation of Northern Wild Rice, Zizania palustris L., Supports a Whole Genome Duplication in the Zizania Genus.</title>
        <authorList>
            <person name="Haas M."/>
            <person name="Kono T."/>
            <person name="Macchietto M."/>
            <person name="Millas R."/>
            <person name="McGilp L."/>
            <person name="Shao M."/>
            <person name="Duquette J."/>
            <person name="Hirsch C.N."/>
            <person name="Kimball J."/>
        </authorList>
    </citation>
    <scope>NUCLEOTIDE SEQUENCE</scope>
    <source>
        <tissue evidence="3">Fresh leaf tissue</tissue>
    </source>
</reference>
<dbReference type="Proteomes" id="UP000729402">
    <property type="component" value="Unassembled WGS sequence"/>
</dbReference>
<gene>
    <name evidence="3" type="ORF">GUJ93_ZPchr0010g11176</name>
</gene>
<name>A0A8J5VVS0_ZIZPA</name>
<dbReference type="Pfam" id="PF14547">
    <property type="entry name" value="Hydrophob_seed"/>
    <property type="match status" value="1"/>
</dbReference>
<keyword evidence="4" id="KW-1185">Reference proteome</keyword>
<feature type="domain" description="Bifunctional inhibitor/plant lipid transfer protein/seed storage helical" evidence="2">
    <location>
        <begin position="86"/>
        <end position="174"/>
    </location>
</feature>
<dbReference type="EMBL" id="JAAALK010000082">
    <property type="protein sequence ID" value="KAG8083865.1"/>
    <property type="molecule type" value="Genomic_DNA"/>
</dbReference>